<evidence type="ECO:0000313" key="4">
    <source>
        <dbReference type="Proteomes" id="UP000192411"/>
    </source>
</evidence>
<feature type="domain" description="Transposase IS110-like N-terminal" evidence="1">
    <location>
        <begin position="12"/>
        <end position="152"/>
    </location>
</feature>
<organism evidence="3 4">
    <name type="scientific">Mycolicibacterium tusciae</name>
    <dbReference type="NCBI Taxonomy" id="75922"/>
    <lineage>
        <taxon>Bacteria</taxon>
        <taxon>Bacillati</taxon>
        <taxon>Actinomycetota</taxon>
        <taxon>Actinomycetes</taxon>
        <taxon>Mycobacteriales</taxon>
        <taxon>Mycobacteriaceae</taxon>
        <taxon>Mycolicibacterium</taxon>
    </lineage>
</organism>
<dbReference type="InterPro" id="IPR047650">
    <property type="entry name" value="Transpos_IS110"/>
</dbReference>
<dbReference type="Pfam" id="PF02371">
    <property type="entry name" value="Transposase_20"/>
    <property type="match status" value="1"/>
</dbReference>
<gene>
    <name evidence="3" type="ORF">BST47_30085</name>
</gene>
<evidence type="ECO:0000259" key="1">
    <source>
        <dbReference type="Pfam" id="PF01548"/>
    </source>
</evidence>
<dbReference type="EMBL" id="MVIM01000055">
    <property type="protein sequence ID" value="ORB60080.1"/>
    <property type="molecule type" value="Genomic_DNA"/>
</dbReference>
<dbReference type="InterPro" id="IPR003346">
    <property type="entry name" value="Transposase_20"/>
</dbReference>
<keyword evidence="4" id="KW-1185">Reference proteome</keyword>
<dbReference type="PANTHER" id="PTHR33055">
    <property type="entry name" value="TRANSPOSASE FOR INSERTION SEQUENCE ELEMENT IS1111A"/>
    <property type="match status" value="1"/>
</dbReference>
<evidence type="ECO:0000259" key="2">
    <source>
        <dbReference type="Pfam" id="PF02371"/>
    </source>
</evidence>
<dbReference type="NCBIfam" id="NF033542">
    <property type="entry name" value="transpos_IS110"/>
    <property type="match status" value="1"/>
</dbReference>
<dbReference type="InterPro" id="IPR002525">
    <property type="entry name" value="Transp_IS110-like_N"/>
</dbReference>
<dbReference type="AlphaFoldDB" id="A0A1X0JBK8"/>
<dbReference type="Proteomes" id="UP000192411">
    <property type="component" value="Unassembled WGS sequence"/>
</dbReference>
<evidence type="ECO:0000313" key="3">
    <source>
        <dbReference type="EMBL" id="ORB60080.1"/>
    </source>
</evidence>
<feature type="domain" description="Transposase IS116/IS110/IS902 C-terminal" evidence="2">
    <location>
        <begin position="241"/>
        <end position="323"/>
    </location>
</feature>
<protein>
    <submittedName>
        <fullName evidence="3">IS110 family transposase</fullName>
    </submittedName>
</protein>
<proteinExistence type="predicted"/>
<reference evidence="3 4" key="1">
    <citation type="submission" date="2017-02" db="EMBL/GenBank/DDBJ databases">
        <title>The new phylogeny of genus Mycobacterium.</title>
        <authorList>
            <person name="Tortoli E."/>
            <person name="Trovato A."/>
            <person name="Cirillo D.M."/>
        </authorList>
    </citation>
    <scope>NUCLEOTIDE SEQUENCE [LARGE SCALE GENOMIC DNA]</scope>
    <source>
        <strain evidence="3 4">DSM 44338</strain>
    </source>
</reference>
<dbReference type="OrthoDB" id="4337860at2"/>
<dbReference type="PANTHER" id="PTHR33055:SF16">
    <property type="entry name" value="TRANSPOSASE FOR INSERTION SEQUENCE ELEMENT IS1547"/>
    <property type="match status" value="1"/>
</dbReference>
<dbReference type="GO" id="GO:0006313">
    <property type="term" value="P:DNA transposition"/>
    <property type="evidence" value="ECO:0007669"/>
    <property type="project" value="InterPro"/>
</dbReference>
<name>A0A1X0JBK8_9MYCO</name>
<comment type="caution">
    <text evidence="3">The sequence shown here is derived from an EMBL/GenBank/DDBJ whole genome shotgun (WGS) entry which is preliminary data.</text>
</comment>
<dbReference type="RefSeq" id="WP_083129376.1">
    <property type="nucleotide sequence ID" value="NZ_MVIM01000055.1"/>
</dbReference>
<dbReference type="Pfam" id="PF01548">
    <property type="entry name" value="DEDD_Tnp_IS110"/>
    <property type="match status" value="1"/>
</dbReference>
<dbReference type="GO" id="GO:0004803">
    <property type="term" value="F:transposase activity"/>
    <property type="evidence" value="ECO:0007669"/>
    <property type="project" value="InterPro"/>
</dbReference>
<sequence>MVAAEADAVIGGVDTHKHTHYAAVIDQHGRLLGHQQFPATDAGYRALLSWMRTCGPLEAIGVESTGSFGATLTRALTAAGEKVIEVNRPNRIARRMDGKSDRLDAEQIARAVLGQTSTATPKSKSGMVEVIRTLRVTRSSAVKARTQTFNTLFGIMIGAPSPLRDELVVLTKRTLINRCLGLRPETTDFADLRAHPERLLTASIKTALRDLARRWKALDAEVKTLNKQIDVVVRAAAPDLVELFGVGVELAGQFLVTAGDNSDRIHNEAAFAKLCGVAPQPASSGRTTGRHRLSRSGDRAANSALYIVTIVRLRHHEPTRAYVERRTNEGLTKREIIRCLKRYIAREIYANLPRAQTDSLADKANSNAA</sequence>
<dbReference type="GO" id="GO:0003677">
    <property type="term" value="F:DNA binding"/>
    <property type="evidence" value="ECO:0007669"/>
    <property type="project" value="InterPro"/>
</dbReference>
<accession>A0A1X0JBK8</accession>